<feature type="transmembrane region" description="Helical" evidence="14">
    <location>
        <begin position="99"/>
        <end position="119"/>
    </location>
</feature>
<feature type="transmembrane region" description="Helical" evidence="14">
    <location>
        <begin position="165"/>
        <end position="192"/>
    </location>
</feature>
<proteinExistence type="inferred from homology"/>
<evidence type="ECO:0000256" key="3">
    <source>
        <dbReference type="ARBA" id="ARBA00006810"/>
    </source>
</evidence>
<keyword evidence="8" id="KW-0375">Hydrogen ion transport</keyword>
<feature type="transmembrane region" description="Helical" evidence="14">
    <location>
        <begin position="71"/>
        <end position="93"/>
    </location>
</feature>
<dbReference type="InterPro" id="IPR023011">
    <property type="entry name" value="ATP_synth_F0_asu_AS"/>
</dbReference>
<dbReference type="InterPro" id="IPR035908">
    <property type="entry name" value="F0_ATP_A_sf"/>
</dbReference>
<evidence type="ECO:0000256" key="11">
    <source>
        <dbReference type="ARBA" id="ARBA00023136"/>
    </source>
</evidence>
<keyword evidence="5" id="KW-0813">Transport</keyword>
<keyword evidence="15" id="KW-0496">Mitochondrion</keyword>
<evidence type="ECO:0000256" key="6">
    <source>
        <dbReference type="ARBA" id="ARBA00022547"/>
    </source>
</evidence>
<dbReference type="AlphaFoldDB" id="A0A3Q8UAG5"/>
<dbReference type="InterPro" id="IPR000568">
    <property type="entry name" value="ATP_synth_F0_asu"/>
</dbReference>
<dbReference type="NCBIfam" id="TIGR01131">
    <property type="entry name" value="ATP_synt_6_or_A"/>
    <property type="match status" value="1"/>
</dbReference>
<dbReference type="SUPFAM" id="SSF81336">
    <property type="entry name" value="F1F0 ATP synthase subunit A"/>
    <property type="match status" value="1"/>
</dbReference>
<evidence type="ECO:0000313" key="15">
    <source>
        <dbReference type="EMBL" id="AZL93506.1"/>
    </source>
</evidence>
<comment type="subcellular location">
    <subcellularLocation>
        <location evidence="2">Membrane</location>
        <topology evidence="2">Multi-pass membrane protein</topology>
    </subcellularLocation>
    <subcellularLocation>
        <location evidence="13">Mitochondrion inner membrane</location>
        <topology evidence="13">Multi-pass membrane protein</topology>
    </subcellularLocation>
</comment>
<geneLocation type="mitochondrion" evidence="15"/>
<dbReference type="PRINTS" id="PR00123">
    <property type="entry name" value="ATPASEA"/>
</dbReference>
<evidence type="ECO:0000256" key="8">
    <source>
        <dbReference type="ARBA" id="ARBA00022781"/>
    </source>
</evidence>
<keyword evidence="11 14" id="KW-0472">Membrane</keyword>
<comment type="similarity">
    <text evidence="3">Belongs to the ATPase A chain family.</text>
</comment>
<dbReference type="GO" id="GO:0045259">
    <property type="term" value="C:proton-transporting ATP synthase complex"/>
    <property type="evidence" value="ECO:0007669"/>
    <property type="project" value="UniProtKB-KW"/>
</dbReference>
<dbReference type="InterPro" id="IPR045083">
    <property type="entry name" value="ATP_synth_F0_asu_bact/mt"/>
</dbReference>
<protein>
    <recommendedName>
        <fullName evidence="13">ATP synthase subunit a</fullName>
    </recommendedName>
</protein>
<evidence type="ECO:0000256" key="7">
    <source>
        <dbReference type="ARBA" id="ARBA00022692"/>
    </source>
</evidence>
<evidence type="ECO:0000256" key="13">
    <source>
        <dbReference type="RuleBase" id="RU004450"/>
    </source>
</evidence>
<organism evidence="15">
    <name type="scientific">Torymus sp. ZJUH_2016035</name>
    <dbReference type="NCBI Taxonomy" id="2491172"/>
    <lineage>
        <taxon>Eukaryota</taxon>
        <taxon>Metazoa</taxon>
        <taxon>Ecdysozoa</taxon>
        <taxon>Arthropoda</taxon>
        <taxon>Hexapoda</taxon>
        <taxon>Insecta</taxon>
        <taxon>Pterygota</taxon>
        <taxon>Neoptera</taxon>
        <taxon>Endopterygota</taxon>
        <taxon>Hymenoptera</taxon>
        <taxon>Apocrita</taxon>
        <taxon>Proctotrupomorpha</taxon>
        <taxon>Chalcidoidea</taxon>
        <taxon>Torymidae</taxon>
        <taxon>Toryminae</taxon>
        <taxon>Torymus</taxon>
    </lineage>
</organism>
<feature type="transmembrane region" description="Helical" evidence="14">
    <location>
        <begin position="199"/>
        <end position="221"/>
    </location>
</feature>
<dbReference type="EMBL" id="MG923516">
    <property type="protein sequence ID" value="AZL93506.1"/>
    <property type="molecule type" value="Genomic_DNA"/>
</dbReference>
<evidence type="ECO:0000256" key="1">
    <source>
        <dbReference type="ARBA" id="ARBA00002070"/>
    </source>
</evidence>
<dbReference type="Pfam" id="PF00119">
    <property type="entry name" value="ATP-synt_A"/>
    <property type="match status" value="1"/>
</dbReference>
<accession>A0A3Q8UAG5</accession>
<evidence type="ECO:0000256" key="14">
    <source>
        <dbReference type="SAM" id="Phobius"/>
    </source>
</evidence>
<keyword evidence="7 14" id="KW-0812">Transmembrane</keyword>
<reference evidence="15" key="1">
    <citation type="journal article" date="2018" name="Mol. Phylogenet. Evol.">
        <title>Mitochondrial phylogenomics of the Hymenoptera.</title>
        <authorList>
            <person name="Tang P."/>
            <person name="Zhu J.C."/>
            <person name="Zheng B.Y."/>
            <person name="Wei S.J."/>
            <person name="Sharkey M."/>
            <person name="Chen X.X."/>
            <person name="Vogler A.P."/>
        </authorList>
    </citation>
    <scope>NUCLEOTIDE SEQUENCE</scope>
</reference>
<evidence type="ECO:0000256" key="12">
    <source>
        <dbReference type="ARBA" id="ARBA00023310"/>
    </source>
</evidence>
<evidence type="ECO:0000256" key="2">
    <source>
        <dbReference type="ARBA" id="ARBA00004141"/>
    </source>
</evidence>
<dbReference type="PANTHER" id="PTHR11410">
    <property type="entry name" value="ATP SYNTHASE SUBUNIT A"/>
    <property type="match status" value="1"/>
</dbReference>
<dbReference type="GO" id="GO:0005743">
    <property type="term" value="C:mitochondrial inner membrane"/>
    <property type="evidence" value="ECO:0007669"/>
    <property type="project" value="UniProtKB-SubCell"/>
</dbReference>
<name>A0A3Q8UAG5_9HYME</name>
<keyword evidence="12" id="KW-0066">ATP synthesis</keyword>
<dbReference type="CDD" id="cd00310">
    <property type="entry name" value="ATP-synt_Fo_a_6"/>
    <property type="match status" value="1"/>
</dbReference>
<dbReference type="PANTHER" id="PTHR11410:SF0">
    <property type="entry name" value="ATP SYNTHASE SUBUNIT A"/>
    <property type="match status" value="1"/>
</dbReference>
<evidence type="ECO:0000256" key="4">
    <source>
        <dbReference type="ARBA" id="ARBA00011648"/>
    </source>
</evidence>
<comment type="subunit">
    <text evidence="4">F-type ATPases have 2 components, CF(1) - the catalytic core - and CF(0) - the membrane proton channel. CF(1) has five subunits: alpha(3), beta(3), gamma(1), delta(1), epsilon(1). CF(0) has three main subunits: a, b and c.</text>
</comment>
<comment type="function">
    <text evidence="1">Mitochondrial membrane ATP synthase (F(1)F(0) ATP synthase or Complex V) produces ATP from ADP in the presence of a proton gradient across the membrane which is generated by electron transport complexes of the respiratory chain. F-type ATPases consist of two structural domains, F(1) - containing the extramembraneous catalytic core and F(0) - containing the membrane proton channel, linked together by a central stalk and a peripheral stalk. During catalysis, ATP synthesis in the catalytic domain of F(1) is coupled via a rotary mechanism of the central stalk subunits to proton translocation. Key component of the proton channel; it may play a direct role in the translocation of protons across the membrane.</text>
</comment>
<dbReference type="GO" id="GO:0046933">
    <property type="term" value="F:proton-transporting ATP synthase activity, rotational mechanism"/>
    <property type="evidence" value="ECO:0007669"/>
    <property type="project" value="TreeGrafter"/>
</dbReference>
<evidence type="ECO:0000256" key="9">
    <source>
        <dbReference type="ARBA" id="ARBA00022989"/>
    </source>
</evidence>
<keyword evidence="6" id="KW-0138">CF(0)</keyword>
<gene>
    <name evidence="15" type="primary">atp6</name>
</gene>
<evidence type="ECO:0000256" key="5">
    <source>
        <dbReference type="ARBA" id="ARBA00022448"/>
    </source>
</evidence>
<evidence type="ECO:0000256" key="10">
    <source>
        <dbReference type="ARBA" id="ARBA00023065"/>
    </source>
</evidence>
<sequence length="224" mass="25688">MMMNLFSIFDPSTSINFSLNWFSSLFILILLPQIYWLVPSRYVLINYLLLNLLSNEFKMLMNKKLNLMNMIIYMGIFMMIMLNNLMGMFPYIFTSSSHLLFSLSLSLTMWLSFMLFGWIMNMNHMFTHLVPQGTPTFLMSFMVIIETISNLIRSGTLAVRLSANMIAGHLLMTLISSTGTSLSMIILVFMLLSQCMLILLELSVAMIQAYVFTVLSSLYSVESS</sequence>
<keyword evidence="10" id="KW-0406">Ion transport</keyword>
<feature type="transmembrane region" description="Helical" evidence="14">
    <location>
        <begin position="20"/>
        <end position="50"/>
    </location>
</feature>
<dbReference type="PROSITE" id="PS00449">
    <property type="entry name" value="ATPASE_A"/>
    <property type="match status" value="1"/>
</dbReference>
<keyword evidence="9 14" id="KW-1133">Transmembrane helix</keyword>
<dbReference type="Gene3D" id="1.20.120.220">
    <property type="entry name" value="ATP synthase, F0 complex, subunit A"/>
    <property type="match status" value="1"/>
</dbReference>